<dbReference type="GO" id="GO:0016874">
    <property type="term" value="F:ligase activity"/>
    <property type="evidence" value="ECO:0007669"/>
    <property type="project" value="UniProtKB-KW"/>
</dbReference>
<dbReference type="EMBL" id="CP003050">
    <property type="protein sequence ID" value="AGB14988.1"/>
    <property type="molecule type" value="Genomic_DNA"/>
</dbReference>
<keyword evidence="4" id="KW-1185">Reference proteome</keyword>
<dbReference type="STRING" id="797302.Halru_0344"/>
<dbReference type="GO" id="GO:0004113">
    <property type="term" value="F:2',3'-cyclic-nucleotide 3'-phosphodiesterase activity"/>
    <property type="evidence" value="ECO:0007669"/>
    <property type="project" value="InterPro"/>
</dbReference>
<accession>L0I864</accession>
<feature type="active site" description="Proton donor" evidence="2">
    <location>
        <position position="39"/>
    </location>
</feature>
<dbReference type="KEGG" id="hru:Halru_0344"/>
<dbReference type="NCBIfam" id="TIGR02258">
    <property type="entry name" value="2_5_ligase"/>
    <property type="match status" value="1"/>
</dbReference>
<name>L0I864_HALRX</name>
<evidence type="ECO:0000256" key="1">
    <source>
        <dbReference type="ARBA" id="ARBA00022801"/>
    </source>
</evidence>
<keyword evidence="1 2" id="KW-0378">Hydrolase</keyword>
<protein>
    <recommendedName>
        <fullName evidence="2">RNA 2',3'-cyclic phosphodiesterase</fullName>
        <shortName evidence="2">RNA 2',3'-CPDase</shortName>
        <ecNumber evidence="2">3.1.4.58</ecNumber>
    </recommendedName>
</protein>
<proteinExistence type="inferred from homology"/>
<dbReference type="PANTHER" id="PTHR35561:SF1">
    <property type="entry name" value="RNA 2',3'-CYCLIC PHOSPHODIESTERASE"/>
    <property type="match status" value="1"/>
</dbReference>
<dbReference type="OrthoDB" id="44091at2157"/>
<feature type="short sequence motif" description="HXTX 2" evidence="2">
    <location>
        <begin position="128"/>
        <end position="131"/>
    </location>
</feature>
<dbReference type="RefSeq" id="WP_015299683.1">
    <property type="nucleotide sequence ID" value="NC_019964.1"/>
</dbReference>
<dbReference type="Gene3D" id="3.90.1140.10">
    <property type="entry name" value="Cyclic phosphodiesterase"/>
    <property type="match status" value="1"/>
</dbReference>
<reference evidence="3" key="1">
    <citation type="submission" date="2011-09" db="EMBL/GenBank/DDBJ databases">
        <title>Complete sequence of Halovivax ruber XH-70.</title>
        <authorList>
            <consortium name="US DOE Joint Genome Institute"/>
            <person name="Lucas S."/>
            <person name="Han J."/>
            <person name="Lapidus A."/>
            <person name="Cheng J.-F."/>
            <person name="Goodwin L."/>
            <person name="Pitluck S."/>
            <person name="Peters L."/>
            <person name="Mikhailova N."/>
            <person name="Davenport K."/>
            <person name="Detter J.C."/>
            <person name="Han C."/>
            <person name="Tapia R."/>
            <person name="Land M."/>
            <person name="Hauser L."/>
            <person name="Kyrpides N."/>
            <person name="Ivanova N."/>
            <person name="Pagani I."/>
            <person name="Sproer C."/>
            <person name="Anderson I."/>
            <person name="Woyke T."/>
        </authorList>
    </citation>
    <scope>NUCLEOTIDE SEQUENCE</scope>
    <source>
        <strain evidence="3">XH-70</strain>
    </source>
</reference>
<sequence length="201" mass="21387">MRLFVSVDLPDALAPAVADVQGAFADASGLSFTDPEQAHITLKFLGEVDSDRVPELEAALETAVDESGVTPFPVTYGGLGVFPDLSYISVLWLGVIEGGEELTHLHEAIETRTTALGFDPESHDFTPHVTLARMEHAGGKELVQDLVTDWEPIESDALAAQYPGERGPVVGETTIEAVRLTESTLGPDGPVYETVTTISLG</sequence>
<dbReference type="EC" id="3.1.4.58" evidence="2"/>
<evidence type="ECO:0000256" key="2">
    <source>
        <dbReference type="HAMAP-Rule" id="MF_01940"/>
    </source>
</evidence>
<comment type="catalytic activity">
    <reaction evidence="2">
        <text>a 3'-end 2',3'-cyclophospho-ribonucleotide-RNA + H2O = a 3'-end 2'-phospho-ribonucleotide-RNA + H(+)</text>
        <dbReference type="Rhea" id="RHEA:11828"/>
        <dbReference type="Rhea" id="RHEA-COMP:10464"/>
        <dbReference type="Rhea" id="RHEA-COMP:17353"/>
        <dbReference type="ChEBI" id="CHEBI:15377"/>
        <dbReference type="ChEBI" id="CHEBI:15378"/>
        <dbReference type="ChEBI" id="CHEBI:83064"/>
        <dbReference type="ChEBI" id="CHEBI:173113"/>
        <dbReference type="EC" id="3.1.4.58"/>
    </reaction>
</comment>
<feature type="active site" description="Proton acceptor" evidence="2">
    <location>
        <position position="128"/>
    </location>
</feature>
<evidence type="ECO:0000313" key="3">
    <source>
        <dbReference type="EMBL" id="AGB14988.1"/>
    </source>
</evidence>
<gene>
    <name evidence="3" type="ordered locus">Halru_0344</name>
</gene>
<dbReference type="GeneID" id="14375652"/>
<dbReference type="InterPro" id="IPR009097">
    <property type="entry name" value="Cyclic_Pdiesterase"/>
</dbReference>
<keyword evidence="3" id="KW-0436">Ligase</keyword>
<dbReference type="PANTHER" id="PTHR35561">
    <property type="entry name" value="RNA 2',3'-CYCLIC PHOSPHODIESTERASE"/>
    <property type="match status" value="1"/>
</dbReference>
<comment type="similarity">
    <text evidence="2">Belongs to the 2H phosphoesterase superfamily. ThpR family.</text>
</comment>
<organism evidence="3 4">
    <name type="scientific">Halovivax ruber (strain DSM 18193 / JCM 13892 / XH-70)</name>
    <dbReference type="NCBI Taxonomy" id="797302"/>
    <lineage>
        <taxon>Archaea</taxon>
        <taxon>Methanobacteriati</taxon>
        <taxon>Methanobacteriota</taxon>
        <taxon>Stenosarchaea group</taxon>
        <taxon>Halobacteria</taxon>
        <taxon>Halobacteriales</taxon>
        <taxon>Natrialbaceae</taxon>
        <taxon>Halovivax</taxon>
    </lineage>
</organism>
<comment type="function">
    <text evidence="2">Hydrolyzes RNA 2',3'-cyclic phosphodiester to an RNA 2'-phosphomonoester.</text>
</comment>
<dbReference type="eggNOG" id="arCOG01736">
    <property type="taxonomic scope" value="Archaea"/>
</dbReference>
<dbReference type="Proteomes" id="UP000010846">
    <property type="component" value="Chromosome"/>
</dbReference>
<dbReference type="SUPFAM" id="SSF55144">
    <property type="entry name" value="LigT-like"/>
    <property type="match status" value="1"/>
</dbReference>
<dbReference type="Pfam" id="PF13563">
    <property type="entry name" value="2_5_RNA_ligase2"/>
    <property type="match status" value="1"/>
</dbReference>
<dbReference type="HAMAP" id="MF_01940">
    <property type="entry name" value="RNA_CPDase"/>
    <property type="match status" value="1"/>
</dbReference>
<evidence type="ECO:0000313" key="4">
    <source>
        <dbReference type="Proteomes" id="UP000010846"/>
    </source>
</evidence>
<dbReference type="HOGENOM" id="CLU_081251_3_4_2"/>
<dbReference type="AlphaFoldDB" id="L0I864"/>
<dbReference type="InterPro" id="IPR004175">
    <property type="entry name" value="RNA_CPDase"/>
</dbReference>
<dbReference type="GO" id="GO:0008664">
    <property type="term" value="F:RNA 2',3'-cyclic 3'-phosphodiesterase activity"/>
    <property type="evidence" value="ECO:0007669"/>
    <property type="project" value="UniProtKB-EC"/>
</dbReference>
<feature type="short sequence motif" description="HXTX 1" evidence="2">
    <location>
        <begin position="39"/>
        <end position="42"/>
    </location>
</feature>